<sequence length="261" mass="28635">MKVLSLALALGVMSVATASAQTVKICDDEAGWPPYVYNPIENGAANTSKIEGAAVDFMAAVLGDAGIDHTIELLPWKRCLKEVADFGSGGDFEAFSNGSYNEERLKIYYITKPIYETNSGLFYSEAKFPNGLDLKSVDDAKKYKMCGVFGYNYENWNMTNDDLDTSAKTTEQALKKVEAGRCDAVLSSIEPVIGSAAIGKPIVPEGVKAQKFDFMDDLSFHIYIAKSSPRGEKLRDKIDASIDKLRGDGTHEQIFSKYLNF</sequence>
<dbReference type="STRING" id="388408.LAX5112_04724"/>
<dbReference type="RefSeq" id="WP_055673896.1">
    <property type="nucleotide sequence ID" value="NZ_CXWD01000029.1"/>
</dbReference>
<protein>
    <submittedName>
        <fullName evidence="3">Putative amino-acid-binding protein YxeM</fullName>
    </submittedName>
</protein>
<dbReference type="AlphaFoldDB" id="A0A0M7ANY8"/>
<evidence type="ECO:0000256" key="1">
    <source>
        <dbReference type="SAM" id="SignalP"/>
    </source>
</evidence>
<dbReference type="PANTHER" id="PTHR38834:SF3">
    <property type="entry name" value="SOLUTE-BINDING PROTEIN FAMILY 3_N-TERMINAL DOMAIN-CONTAINING PROTEIN"/>
    <property type="match status" value="1"/>
</dbReference>
<dbReference type="Proteomes" id="UP000053235">
    <property type="component" value="Unassembled WGS sequence"/>
</dbReference>
<evidence type="ECO:0000313" key="4">
    <source>
        <dbReference type="Proteomes" id="UP000053235"/>
    </source>
</evidence>
<reference evidence="4" key="1">
    <citation type="submission" date="2015-07" db="EMBL/GenBank/DDBJ databases">
        <authorList>
            <person name="Rodrigo-Torres Lidia"/>
            <person name="Arahal R.David."/>
        </authorList>
    </citation>
    <scope>NUCLEOTIDE SEQUENCE [LARGE SCALE GENOMIC DNA]</scope>
    <source>
        <strain evidence="4">CECT 5112</strain>
    </source>
</reference>
<dbReference type="OrthoDB" id="8477926at2"/>
<name>A0A0M7ANY8_9HYPH</name>
<dbReference type="Gene3D" id="3.40.190.10">
    <property type="entry name" value="Periplasmic binding protein-like II"/>
    <property type="match status" value="2"/>
</dbReference>
<dbReference type="Pfam" id="PF00497">
    <property type="entry name" value="SBP_bac_3"/>
    <property type="match status" value="1"/>
</dbReference>
<feature type="signal peptide" evidence="1">
    <location>
        <begin position="1"/>
        <end position="20"/>
    </location>
</feature>
<proteinExistence type="predicted"/>
<evidence type="ECO:0000259" key="2">
    <source>
        <dbReference type="Pfam" id="PF00497"/>
    </source>
</evidence>
<gene>
    <name evidence="3" type="primary">yxeM_3</name>
    <name evidence="3" type="ORF">LAX5112_04724</name>
</gene>
<dbReference type="SUPFAM" id="SSF53850">
    <property type="entry name" value="Periplasmic binding protein-like II"/>
    <property type="match status" value="1"/>
</dbReference>
<dbReference type="PANTHER" id="PTHR38834">
    <property type="entry name" value="PERIPLASMIC SUBSTRATE BINDING PROTEIN FAMILY 3"/>
    <property type="match status" value="1"/>
</dbReference>
<dbReference type="InterPro" id="IPR001638">
    <property type="entry name" value="Solute-binding_3/MltF_N"/>
</dbReference>
<feature type="domain" description="Solute-binding protein family 3/N-terminal" evidence="2">
    <location>
        <begin position="30"/>
        <end position="260"/>
    </location>
</feature>
<accession>A0A0M7ANY8</accession>
<keyword evidence="4" id="KW-1185">Reference proteome</keyword>
<dbReference type="EMBL" id="CXWD01000029">
    <property type="protein sequence ID" value="CTQ76848.1"/>
    <property type="molecule type" value="Genomic_DNA"/>
</dbReference>
<keyword evidence="1" id="KW-0732">Signal</keyword>
<feature type="chain" id="PRO_5005809625" evidence="1">
    <location>
        <begin position="21"/>
        <end position="261"/>
    </location>
</feature>
<organism evidence="3 4">
    <name type="scientific">Roseibium alexandrii</name>
    <dbReference type="NCBI Taxonomy" id="388408"/>
    <lineage>
        <taxon>Bacteria</taxon>
        <taxon>Pseudomonadati</taxon>
        <taxon>Pseudomonadota</taxon>
        <taxon>Alphaproteobacteria</taxon>
        <taxon>Hyphomicrobiales</taxon>
        <taxon>Stappiaceae</taxon>
        <taxon>Roseibium</taxon>
    </lineage>
</organism>
<evidence type="ECO:0000313" key="3">
    <source>
        <dbReference type="EMBL" id="CTQ76848.1"/>
    </source>
</evidence>